<dbReference type="SUPFAM" id="SSF52058">
    <property type="entry name" value="L domain-like"/>
    <property type="match status" value="1"/>
</dbReference>
<organism evidence="2 3">
    <name type="scientific">Tetraparma gracilis</name>
    <dbReference type="NCBI Taxonomy" id="2962635"/>
    <lineage>
        <taxon>Eukaryota</taxon>
        <taxon>Sar</taxon>
        <taxon>Stramenopiles</taxon>
        <taxon>Ochrophyta</taxon>
        <taxon>Bolidophyceae</taxon>
        <taxon>Parmales</taxon>
        <taxon>Triparmaceae</taxon>
        <taxon>Tetraparma</taxon>
    </lineage>
</organism>
<dbReference type="InterPro" id="IPR042655">
    <property type="entry name" value="LRC72"/>
</dbReference>
<evidence type="ECO:0000313" key="3">
    <source>
        <dbReference type="Proteomes" id="UP001165060"/>
    </source>
</evidence>
<dbReference type="EMBL" id="BRYB01000942">
    <property type="protein sequence ID" value="GMI40554.1"/>
    <property type="molecule type" value="Genomic_DNA"/>
</dbReference>
<feature type="compositionally biased region" description="Acidic residues" evidence="1">
    <location>
        <begin position="637"/>
        <end position="656"/>
    </location>
</feature>
<evidence type="ECO:0000256" key="1">
    <source>
        <dbReference type="SAM" id="MobiDB-lite"/>
    </source>
</evidence>
<accession>A0ABQ6N4T7</accession>
<protein>
    <submittedName>
        <fullName evidence="2">Uncharacterized protein</fullName>
    </submittedName>
</protein>
<proteinExistence type="predicted"/>
<dbReference type="PROSITE" id="PS51450">
    <property type="entry name" value="LRR"/>
    <property type="match status" value="1"/>
</dbReference>
<dbReference type="InterPro" id="IPR032675">
    <property type="entry name" value="LRR_dom_sf"/>
</dbReference>
<dbReference type="PANTHER" id="PTHR46759">
    <property type="entry name" value="LEUCINE-RICH REPEAT-CONTAINING PROTEIN 72"/>
    <property type="match status" value="1"/>
</dbReference>
<dbReference type="Gene3D" id="3.80.10.10">
    <property type="entry name" value="Ribonuclease Inhibitor"/>
    <property type="match status" value="1"/>
</dbReference>
<dbReference type="Pfam" id="PF14580">
    <property type="entry name" value="LRR_9"/>
    <property type="match status" value="1"/>
</dbReference>
<dbReference type="PANTHER" id="PTHR46759:SF1">
    <property type="entry name" value="LEUCINE-RICH REPEAT-CONTAINING PROTEIN 72"/>
    <property type="match status" value="1"/>
</dbReference>
<sequence length="727" mass="82322">MASLTATLPSIGSAVVVSDPVGSLAVPNAKAIQNCTELHLASRGITNLSGFSAFEDLSTLWLNNNALTRLSGLEHNPRVQRLYVQENRLLSLKGMEAFTFLSTLCCYNNEISDLHATIAVLQDYRHLTELDMHGNPLCEETNYRLHVIKSLPWLDVLDRHKITEDERETAKKVKTVEEEQAEAAGDGGGGKKVKMKPSALQIATTKCVHDALEEIKREVIDKRILLKDHFMQSDPRREWTLPHPVFVNYMALYGLDAAARRVRAPEGGDAWELVLKRFSKRTPPVRAPTMGRDTTVAAASPAGFDKLSMSSSLLQETRFIDYVAFCMAIEPVHNSRDEDNTMRLLANAQSMRLGPTVDDKVPLSNTVRNLNTAAEAYQAGLRRAAAEERAAMVRMSEEAARKQRAMRVPMAKSEEDFEVPENMLDAWELNELMNLVMTMEGYDKKTHTAKRDDFRKSLKDMILHGRVLVDTDISGFIEEERIEKEKLRAFEDADPEAEEEKEETREPVERFLDEISDKEGYSVKKFIEDVVYGVGPVPPPTWRGVSHAEAKFKAKKLYKEAKQLNHRVALMGDDDPVMRTQNTIKIKELTTYAAKLEKIAKGEVEHRYSKRMGPRRVMRGDNVTVKTMTEKVRAVADDEGLSDDEEEKKTEEDTDETWQAKVDEKNRIKADADRLKKKFQLSEDTQGKFRSVLHTRRPKDIKVQTKRMITNFAVFDRDDNGGTLPAV</sequence>
<reference evidence="2 3" key="1">
    <citation type="journal article" date="2023" name="Commun. Biol.">
        <title>Genome analysis of Parmales, the sister group of diatoms, reveals the evolutionary specialization of diatoms from phago-mixotrophs to photoautotrophs.</title>
        <authorList>
            <person name="Ban H."/>
            <person name="Sato S."/>
            <person name="Yoshikawa S."/>
            <person name="Yamada K."/>
            <person name="Nakamura Y."/>
            <person name="Ichinomiya M."/>
            <person name="Sato N."/>
            <person name="Blanc-Mathieu R."/>
            <person name="Endo H."/>
            <person name="Kuwata A."/>
            <person name="Ogata H."/>
        </authorList>
    </citation>
    <scope>NUCLEOTIDE SEQUENCE [LARGE SCALE GENOMIC DNA]</scope>
</reference>
<comment type="caution">
    <text evidence="2">The sequence shown here is derived from an EMBL/GenBank/DDBJ whole genome shotgun (WGS) entry which is preliminary data.</text>
</comment>
<feature type="region of interest" description="Disordered" evidence="1">
    <location>
        <begin position="636"/>
        <end position="657"/>
    </location>
</feature>
<keyword evidence="3" id="KW-1185">Reference proteome</keyword>
<dbReference type="InterPro" id="IPR001611">
    <property type="entry name" value="Leu-rich_rpt"/>
</dbReference>
<name>A0ABQ6N4T7_9STRA</name>
<dbReference type="Proteomes" id="UP001165060">
    <property type="component" value="Unassembled WGS sequence"/>
</dbReference>
<gene>
    <name evidence="2" type="ORF">TeGR_g13660</name>
</gene>
<evidence type="ECO:0000313" key="2">
    <source>
        <dbReference type="EMBL" id="GMI40554.1"/>
    </source>
</evidence>